<keyword evidence="4" id="KW-0805">Transcription regulation</keyword>
<dbReference type="InterPro" id="IPR003444">
    <property type="entry name" value="MraZ"/>
</dbReference>
<organism evidence="8">
    <name type="scientific">anaerobic digester metagenome</name>
    <dbReference type="NCBI Taxonomy" id="1263854"/>
    <lineage>
        <taxon>unclassified sequences</taxon>
        <taxon>metagenomes</taxon>
        <taxon>ecological metagenomes</taxon>
    </lineage>
</organism>
<protein>
    <recommendedName>
        <fullName evidence="1">Transcriptional regulator MraZ</fullName>
    </recommendedName>
</protein>
<dbReference type="InterPro" id="IPR035642">
    <property type="entry name" value="MraZ_N"/>
</dbReference>
<dbReference type="InterPro" id="IPR035644">
    <property type="entry name" value="MraZ_C"/>
</dbReference>
<dbReference type="InterPro" id="IPR020603">
    <property type="entry name" value="MraZ_dom"/>
</dbReference>
<keyword evidence="3" id="KW-0677">Repeat</keyword>
<evidence type="ECO:0000256" key="2">
    <source>
        <dbReference type="ARBA" id="ARBA00022490"/>
    </source>
</evidence>
<reference evidence="8" key="1">
    <citation type="submission" date="2019-03" db="EMBL/GenBank/DDBJ databases">
        <authorList>
            <person name="Hao L."/>
        </authorList>
    </citation>
    <scope>NUCLEOTIDE SEQUENCE</scope>
</reference>
<dbReference type="CDD" id="cd16321">
    <property type="entry name" value="MraZ_C"/>
    <property type="match status" value="1"/>
</dbReference>
<dbReference type="HAMAP" id="MF_01008">
    <property type="entry name" value="MraZ"/>
    <property type="match status" value="1"/>
</dbReference>
<dbReference type="PANTHER" id="PTHR34701">
    <property type="entry name" value="TRANSCRIPTIONAL REGULATOR MRAZ"/>
    <property type="match status" value="1"/>
</dbReference>
<gene>
    <name evidence="8" type="primary">mraZ</name>
    <name evidence="8" type="ORF">SCFA_1280002</name>
</gene>
<dbReference type="InterPro" id="IPR038619">
    <property type="entry name" value="MraZ_sf"/>
</dbReference>
<name>A0A485LVP5_9ZZZZ</name>
<evidence type="ECO:0000256" key="6">
    <source>
        <dbReference type="ARBA" id="ARBA00023163"/>
    </source>
</evidence>
<feature type="domain" description="SpoVT-AbrB" evidence="7">
    <location>
        <begin position="13"/>
        <end position="55"/>
    </location>
</feature>
<dbReference type="FunFam" id="3.40.1550.20:FF:000002">
    <property type="entry name" value="Transcriptional regulator MraZ"/>
    <property type="match status" value="1"/>
</dbReference>
<dbReference type="Pfam" id="PF02381">
    <property type="entry name" value="MraZ"/>
    <property type="match status" value="2"/>
</dbReference>
<evidence type="ECO:0000259" key="7">
    <source>
        <dbReference type="PROSITE" id="PS51740"/>
    </source>
</evidence>
<feature type="domain" description="SpoVT-AbrB" evidence="7">
    <location>
        <begin position="84"/>
        <end position="127"/>
    </location>
</feature>
<dbReference type="GO" id="GO:0003700">
    <property type="term" value="F:DNA-binding transcription factor activity"/>
    <property type="evidence" value="ECO:0007669"/>
    <property type="project" value="InterPro"/>
</dbReference>
<dbReference type="PROSITE" id="PS51740">
    <property type="entry name" value="SPOVT_ABRB"/>
    <property type="match status" value="2"/>
</dbReference>
<dbReference type="PANTHER" id="PTHR34701:SF1">
    <property type="entry name" value="TRANSCRIPTIONAL REGULATOR MRAZ"/>
    <property type="match status" value="1"/>
</dbReference>
<dbReference type="AlphaFoldDB" id="A0A485LVP5"/>
<evidence type="ECO:0000256" key="3">
    <source>
        <dbReference type="ARBA" id="ARBA00022737"/>
    </source>
</evidence>
<evidence type="ECO:0000256" key="4">
    <source>
        <dbReference type="ARBA" id="ARBA00023015"/>
    </source>
</evidence>
<dbReference type="GO" id="GO:2000143">
    <property type="term" value="P:negative regulation of DNA-templated transcription initiation"/>
    <property type="evidence" value="ECO:0007669"/>
    <property type="project" value="TreeGrafter"/>
</dbReference>
<sequence length="153" mass="17502">MPENEQTTMFMGEYQHNIDPKGRLFIPARFRQGLGDLFVLTKGLDGCLFAYPRSEWAALEQKLKSLPFTKSDARAFVRFFFSGASECEVDKQGRILIPGNLRAYAHLEKEVVVIGVSSRVEIWARDLWEQYSARAASTYEEIAEKIVDFDLTI</sequence>
<proteinExistence type="inferred from homology"/>
<keyword evidence="5" id="KW-0238">DNA-binding</keyword>
<evidence type="ECO:0000256" key="5">
    <source>
        <dbReference type="ARBA" id="ARBA00023125"/>
    </source>
</evidence>
<dbReference type="CDD" id="cd16320">
    <property type="entry name" value="MraZ_N"/>
    <property type="match status" value="1"/>
</dbReference>
<dbReference type="EMBL" id="CAADRN010000033">
    <property type="protein sequence ID" value="VFU11623.1"/>
    <property type="molecule type" value="Genomic_DNA"/>
</dbReference>
<accession>A0A485LVP5</accession>
<keyword evidence="2" id="KW-0963">Cytoplasm</keyword>
<evidence type="ECO:0000313" key="8">
    <source>
        <dbReference type="EMBL" id="VFU11623.1"/>
    </source>
</evidence>
<keyword evidence="6" id="KW-0804">Transcription</keyword>
<dbReference type="InterPro" id="IPR007159">
    <property type="entry name" value="SpoVT-AbrB_dom"/>
</dbReference>
<dbReference type="InterPro" id="IPR037914">
    <property type="entry name" value="SpoVT-AbrB_sf"/>
</dbReference>
<dbReference type="SUPFAM" id="SSF89447">
    <property type="entry name" value="AbrB/MazE/MraZ-like"/>
    <property type="match status" value="1"/>
</dbReference>
<dbReference type="NCBIfam" id="TIGR00242">
    <property type="entry name" value="division/cell wall cluster transcriptional repressor MraZ"/>
    <property type="match status" value="1"/>
</dbReference>
<dbReference type="GO" id="GO:0000976">
    <property type="term" value="F:transcription cis-regulatory region binding"/>
    <property type="evidence" value="ECO:0007669"/>
    <property type="project" value="TreeGrafter"/>
</dbReference>
<dbReference type="Gene3D" id="3.40.1550.20">
    <property type="entry name" value="Transcriptional regulator MraZ domain"/>
    <property type="match status" value="1"/>
</dbReference>
<evidence type="ECO:0000256" key="1">
    <source>
        <dbReference type="ARBA" id="ARBA00013860"/>
    </source>
</evidence>